<dbReference type="NCBIfam" id="TIGR01200">
    <property type="entry name" value="GLPGLI"/>
    <property type="match status" value="1"/>
</dbReference>
<comment type="caution">
    <text evidence="1">The sequence shown here is derived from an EMBL/GenBank/DDBJ whole genome shotgun (WGS) entry which is preliminary data.</text>
</comment>
<dbReference type="RefSeq" id="WP_379044377.1">
    <property type="nucleotide sequence ID" value="NZ_JBHSKW010000039.1"/>
</dbReference>
<dbReference type="Proteomes" id="UP001597546">
    <property type="component" value="Unassembled WGS sequence"/>
</dbReference>
<evidence type="ECO:0000313" key="2">
    <source>
        <dbReference type="Proteomes" id="UP001597546"/>
    </source>
</evidence>
<keyword evidence="2" id="KW-1185">Reference proteome</keyword>
<dbReference type="Pfam" id="PF22252">
    <property type="entry name" value="PNGase_F-II_N"/>
    <property type="match status" value="1"/>
</dbReference>
<reference evidence="2" key="1">
    <citation type="journal article" date="2019" name="Int. J. Syst. Evol. Microbiol.">
        <title>The Global Catalogue of Microorganisms (GCM) 10K type strain sequencing project: providing services to taxonomists for standard genome sequencing and annotation.</title>
        <authorList>
            <consortium name="The Broad Institute Genomics Platform"/>
            <consortium name="The Broad Institute Genome Sequencing Center for Infectious Disease"/>
            <person name="Wu L."/>
            <person name="Ma J."/>
        </authorList>
    </citation>
    <scope>NUCLEOTIDE SEQUENCE [LARGE SCALE GENOMIC DNA]</scope>
    <source>
        <strain evidence="2">KCTC 42456</strain>
    </source>
</reference>
<organism evidence="1 2">
    <name type="scientific">Pedobacter alpinus</name>
    <dbReference type="NCBI Taxonomy" id="1590643"/>
    <lineage>
        <taxon>Bacteria</taxon>
        <taxon>Pseudomonadati</taxon>
        <taxon>Bacteroidota</taxon>
        <taxon>Sphingobacteriia</taxon>
        <taxon>Sphingobacteriales</taxon>
        <taxon>Sphingobacteriaceae</taxon>
        <taxon>Pedobacter</taxon>
    </lineage>
</organism>
<gene>
    <name evidence="1" type="ORF">ACFSSE_16785</name>
</gene>
<proteinExistence type="predicted"/>
<dbReference type="EMBL" id="JBHULV010000053">
    <property type="protein sequence ID" value="MFD2733369.1"/>
    <property type="molecule type" value="Genomic_DNA"/>
</dbReference>
<protein>
    <submittedName>
        <fullName evidence="1">GLPGLI family protein</fullName>
    </submittedName>
</protein>
<name>A0ABW5TW66_9SPHI</name>
<accession>A0ABW5TW66</accession>
<sequence length="250" mass="28974">MKNIIITFTLIFCTQISYGQFARFTNHGIIEFEKTVNIYALLKPKNNDNSFQQEYYEKYKSTQPQFIKFRSKLIFDQNKSLFTPVLEDNEKVKMGYWLTNAGQINEVYTDFKAKNFSTKKTVFEEDFIVKDSLRKIDWKITSEVREIAGYNCRRANAIIMDSIYVVAFYTDEIIVSGGPESFTGLPGMILGVVFPREHVNWFATKVTDIGVPDKDFIIPNKGKVTTIVALKDKILKAGEYFKESLKYFLL</sequence>
<evidence type="ECO:0000313" key="1">
    <source>
        <dbReference type="EMBL" id="MFD2733369.1"/>
    </source>
</evidence>
<dbReference type="InterPro" id="IPR005901">
    <property type="entry name" value="GLPGLI"/>
</dbReference>